<feature type="chain" id="PRO_5047495379" evidence="1">
    <location>
        <begin position="29"/>
        <end position="135"/>
    </location>
</feature>
<keyword evidence="1" id="KW-0732">Signal</keyword>
<proteinExistence type="predicted"/>
<dbReference type="Proteomes" id="UP001301728">
    <property type="component" value="Unassembled WGS sequence"/>
</dbReference>
<feature type="signal peptide" evidence="1">
    <location>
        <begin position="1"/>
        <end position="28"/>
    </location>
</feature>
<comment type="caution">
    <text evidence="2">The sequence shown here is derived from an EMBL/GenBank/DDBJ whole genome shotgun (WGS) entry which is preliminary data.</text>
</comment>
<evidence type="ECO:0000313" key="3">
    <source>
        <dbReference type="Proteomes" id="UP001301728"/>
    </source>
</evidence>
<protein>
    <submittedName>
        <fullName evidence="2">Uncharacterized protein</fullName>
    </submittedName>
</protein>
<reference evidence="2 3" key="1">
    <citation type="submission" date="2023-12" db="EMBL/GenBank/DDBJ databases">
        <title>Baltic Sea Cyanobacteria.</title>
        <authorList>
            <person name="Delbaje E."/>
            <person name="Fewer D.P."/>
            <person name="Shishido T.K."/>
        </authorList>
    </citation>
    <scope>NUCLEOTIDE SEQUENCE [LARGE SCALE GENOMIC DNA]</scope>
    <source>
        <strain evidence="2 3">CCNP 1315</strain>
    </source>
</reference>
<accession>A0ABU5U3X2</accession>
<sequence>MMNIKSIAKTLAIAVTTLGLVHSPQAVAQNSPFYWSYMGESMGQKLYLDVSMYSIRLYDKGETLFTYKIGDEMIYAKSHCRTWQWYILGVSNRNEIDNITPPSAIGNGNLYSIYDATTDEMMMRVCTAASLMSIP</sequence>
<name>A0ABU5U3X2_9CYAN</name>
<dbReference type="RefSeq" id="WP_152964936.1">
    <property type="nucleotide sequence ID" value="NZ_JAYGHT010000140.1"/>
</dbReference>
<organism evidence="2 3">
    <name type="scientific">Limnoraphis robusta CCNP1315</name>
    <dbReference type="NCBI Taxonomy" id="3110306"/>
    <lineage>
        <taxon>Bacteria</taxon>
        <taxon>Bacillati</taxon>
        <taxon>Cyanobacteriota</taxon>
        <taxon>Cyanophyceae</taxon>
        <taxon>Oscillatoriophycideae</taxon>
        <taxon>Oscillatoriales</taxon>
        <taxon>Sirenicapillariaceae</taxon>
        <taxon>Limnoraphis</taxon>
    </lineage>
</organism>
<evidence type="ECO:0000256" key="1">
    <source>
        <dbReference type="SAM" id="SignalP"/>
    </source>
</evidence>
<evidence type="ECO:0000313" key="2">
    <source>
        <dbReference type="EMBL" id="MEA5521881.1"/>
    </source>
</evidence>
<keyword evidence="3" id="KW-1185">Reference proteome</keyword>
<dbReference type="EMBL" id="JAYGHT010000140">
    <property type="protein sequence ID" value="MEA5521881.1"/>
    <property type="molecule type" value="Genomic_DNA"/>
</dbReference>
<gene>
    <name evidence="2" type="ORF">VB854_23350</name>
</gene>